<evidence type="ECO:0000313" key="1">
    <source>
        <dbReference type="EMBL" id="KAJ9660655.1"/>
    </source>
</evidence>
<gene>
    <name evidence="1" type="ORF">H2198_002397</name>
</gene>
<dbReference type="EMBL" id="JAPDRQ010000029">
    <property type="protein sequence ID" value="KAJ9660655.1"/>
    <property type="molecule type" value="Genomic_DNA"/>
</dbReference>
<keyword evidence="2" id="KW-1185">Reference proteome</keyword>
<reference evidence="1" key="1">
    <citation type="submission" date="2022-10" db="EMBL/GenBank/DDBJ databases">
        <title>Culturing micro-colonial fungi from biological soil crusts in the Mojave desert and describing Neophaeococcomyces mojavensis, and introducing the new genera and species Taxawa tesnikishii.</title>
        <authorList>
            <person name="Kurbessoian T."/>
            <person name="Stajich J.E."/>
        </authorList>
    </citation>
    <scope>NUCLEOTIDE SEQUENCE</scope>
    <source>
        <strain evidence="1">JES_112</strain>
    </source>
</reference>
<dbReference type="Proteomes" id="UP001172386">
    <property type="component" value="Unassembled WGS sequence"/>
</dbReference>
<protein>
    <submittedName>
        <fullName evidence="1">Uncharacterized protein</fullName>
    </submittedName>
</protein>
<comment type="caution">
    <text evidence="1">The sequence shown here is derived from an EMBL/GenBank/DDBJ whole genome shotgun (WGS) entry which is preliminary data.</text>
</comment>
<sequence>MSAPHTVVVIGASFGGLPVAHALLKDVLPASGKDYKLVLINPSEEFYWKIGAPRAITRPSKLPLEKALLNFLPTFQKYGDKFQFIKGKATQIEPTARTVSVSTGDQVHYDQLVIASGTYFDSDIWSTSRGTDALRKEVEELHAALPNAQTILIGGGGAAGVETAGELGDEYGGKKEITILSGGSRLLGRLQAQKPGQTAQQMLEKMGVTVTHNVQVKSTEKQGDKTLLHLSNGETKTVDVYIGATGDKPNNEFVPKEWLNEKGRVQTDEHTLRVNAPGATGVYCCGTVGSYSDGSIMDTKMGYTACVESIRLDLDGQGKLTASFPSTADANMKPDHGARTKKIYKKFKSEVQIVPVGSQQGVGIAFGWGLPSFMIKMAKSKDFMIGNAAKLIEGQA</sequence>
<proteinExistence type="predicted"/>
<evidence type="ECO:0000313" key="2">
    <source>
        <dbReference type="Proteomes" id="UP001172386"/>
    </source>
</evidence>
<accession>A0ACC3AEB6</accession>
<name>A0ACC3AEB6_9EURO</name>
<organism evidence="1 2">
    <name type="scientific">Neophaeococcomyces mojaviensis</name>
    <dbReference type="NCBI Taxonomy" id="3383035"/>
    <lineage>
        <taxon>Eukaryota</taxon>
        <taxon>Fungi</taxon>
        <taxon>Dikarya</taxon>
        <taxon>Ascomycota</taxon>
        <taxon>Pezizomycotina</taxon>
        <taxon>Eurotiomycetes</taxon>
        <taxon>Chaetothyriomycetidae</taxon>
        <taxon>Chaetothyriales</taxon>
        <taxon>Chaetothyriales incertae sedis</taxon>
        <taxon>Neophaeococcomyces</taxon>
    </lineage>
</organism>